<sequence length="87" mass="9491">MMKIDSVQTGWLATGNNLASDTSARQPLGIERSSGNWCPQTGMWQMTNITASAIVGVQKGAMMPWHHGQSANWRLVSYDYTSEDAAS</sequence>
<dbReference type="OrthoDB" id="6626491at2"/>
<dbReference type="RefSeq" id="WP_036103888.1">
    <property type="nucleotide sequence ID" value="NZ_QGTS01000001.1"/>
</dbReference>
<name>A0A317QC32_9ENTR</name>
<evidence type="ECO:0000313" key="2">
    <source>
        <dbReference type="Proteomes" id="UP000246744"/>
    </source>
</evidence>
<dbReference type="Proteomes" id="UP000246744">
    <property type="component" value="Unassembled WGS sequence"/>
</dbReference>
<keyword evidence="2" id="KW-1185">Reference proteome</keyword>
<organism evidence="1 2">
    <name type="scientific">Mangrovibacter plantisponsor</name>
    <dbReference type="NCBI Taxonomy" id="451513"/>
    <lineage>
        <taxon>Bacteria</taxon>
        <taxon>Pseudomonadati</taxon>
        <taxon>Pseudomonadota</taxon>
        <taxon>Gammaproteobacteria</taxon>
        <taxon>Enterobacterales</taxon>
        <taxon>Enterobacteriaceae</taxon>
        <taxon>Mangrovibacter</taxon>
    </lineage>
</organism>
<evidence type="ECO:0000313" key="1">
    <source>
        <dbReference type="EMBL" id="PWW12550.1"/>
    </source>
</evidence>
<dbReference type="EMBL" id="QGTS01000001">
    <property type="protein sequence ID" value="PWW12550.1"/>
    <property type="molecule type" value="Genomic_DNA"/>
</dbReference>
<comment type="caution">
    <text evidence="1">The sequence shown here is derived from an EMBL/GenBank/DDBJ whole genome shotgun (WGS) entry which is preliminary data.</text>
</comment>
<proteinExistence type="predicted"/>
<gene>
    <name evidence="1" type="ORF">DES37_101113</name>
</gene>
<protein>
    <submittedName>
        <fullName evidence="1">Uncharacterized protein</fullName>
    </submittedName>
</protein>
<dbReference type="AlphaFoldDB" id="A0A317QC32"/>
<accession>A0A317QC32</accession>
<reference evidence="1 2" key="1">
    <citation type="submission" date="2018-05" db="EMBL/GenBank/DDBJ databases">
        <title>Genomic Encyclopedia of Type Strains, Phase IV (KMG-IV): sequencing the most valuable type-strain genomes for metagenomic binning, comparative biology and taxonomic classification.</title>
        <authorList>
            <person name="Goeker M."/>
        </authorList>
    </citation>
    <scope>NUCLEOTIDE SEQUENCE [LARGE SCALE GENOMIC DNA]</scope>
    <source>
        <strain evidence="1 2">DSM 19579</strain>
    </source>
</reference>